<gene>
    <name evidence="3" type="ORF">LHGZ1_3011</name>
</gene>
<reference evidence="4" key="1">
    <citation type="submission" date="2017-06" db="EMBL/GenBank/DDBJ databases">
        <title>Whole genome sequence of Laribacter hongkongensis LHGZ1.</title>
        <authorList>
            <person name="Chen D."/>
            <person name="Wu H."/>
            <person name="Chen J."/>
        </authorList>
    </citation>
    <scope>NUCLEOTIDE SEQUENCE [LARGE SCALE GENOMIC DNA]</scope>
    <source>
        <strain evidence="4">LHGZ1</strain>
    </source>
</reference>
<feature type="transmembrane region" description="Helical" evidence="2">
    <location>
        <begin position="90"/>
        <end position="109"/>
    </location>
</feature>
<evidence type="ECO:0000313" key="3">
    <source>
        <dbReference type="EMBL" id="ASJ25842.1"/>
    </source>
</evidence>
<accession>A0A248LMF1</accession>
<keyword evidence="2" id="KW-1133">Transmembrane helix</keyword>
<dbReference type="AlphaFoldDB" id="A0A248LMF1"/>
<sequence length="126" mass="14132">MATNRESRMRQGYPSSPPGKSRSRFPVIPPATPPARPGPLCRMIRTLSATYRYKSRAFCICHISSSFIKCAPSPCTCHPFDMSRPARQRLWSGLLALWLAFSLTGLWWAEARSATRLTLCSSVARK</sequence>
<dbReference type="EMBL" id="CP022115">
    <property type="protein sequence ID" value="ASJ25842.1"/>
    <property type="molecule type" value="Genomic_DNA"/>
</dbReference>
<feature type="region of interest" description="Disordered" evidence="1">
    <location>
        <begin position="1"/>
        <end position="36"/>
    </location>
</feature>
<keyword evidence="2" id="KW-0812">Transmembrane</keyword>
<dbReference type="Proteomes" id="UP000197424">
    <property type="component" value="Chromosome"/>
</dbReference>
<evidence type="ECO:0000256" key="2">
    <source>
        <dbReference type="SAM" id="Phobius"/>
    </source>
</evidence>
<feature type="compositionally biased region" description="Pro residues" evidence="1">
    <location>
        <begin position="27"/>
        <end position="36"/>
    </location>
</feature>
<evidence type="ECO:0000313" key="4">
    <source>
        <dbReference type="Proteomes" id="UP000197424"/>
    </source>
</evidence>
<name>A0A248LMF1_9NEIS</name>
<keyword evidence="2" id="KW-0472">Membrane</keyword>
<organism evidence="3 4">
    <name type="scientific">Laribacter hongkongensis</name>
    <dbReference type="NCBI Taxonomy" id="168471"/>
    <lineage>
        <taxon>Bacteria</taxon>
        <taxon>Pseudomonadati</taxon>
        <taxon>Pseudomonadota</taxon>
        <taxon>Betaproteobacteria</taxon>
        <taxon>Neisseriales</taxon>
        <taxon>Aquaspirillaceae</taxon>
        <taxon>Laribacter</taxon>
    </lineage>
</organism>
<evidence type="ECO:0000256" key="1">
    <source>
        <dbReference type="SAM" id="MobiDB-lite"/>
    </source>
</evidence>
<proteinExistence type="predicted"/>
<protein>
    <submittedName>
        <fullName evidence="3">Uncharacterized protein</fullName>
    </submittedName>
</protein>